<evidence type="ECO:0000256" key="1">
    <source>
        <dbReference type="ARBA" id="ARBA00022614"/>
    </source>
</evidence>
<proteinExistence type="predicted"/>
<evidence type="ECO:0008006" key="5">
    <source>
        <dbReference type="Google" id="ProtNLM"/>
    </source>
</evidence>
<accession>A0AAV9LBX1</accession>
<dbReference type="GO" id="GO:0098542">
    <property type="term" value="P:defense response to other organism"/>
    <property type="evidence" value="ECO:0007669"/>
    <property type="project" value="TreeGrafter"/>
</dbReference>
<dbReference type="GO" id="GO:0005524">
    <property type="term" value="F:ATP binding"/>
    <property type="evidence" value="ECO:0007669"/>
    <property type="project" value="UniProtKB-KW"/>
</dbReference>
<dbReference type="EMBL" id="JAWPEI010000007">
    <property type="protein sequence ID" value="KAK4721872.1"/>
    <property type="molecule type" value="Genomic_DNA"/>
</dbReference>
<sequence length="143" mass="16606">MCLLTFDECWNLLYQKVFENKCLSPKFEKIGKEIARICQGLPLATVVMAGILLKIGNSLDEWKKVIEDVNVLMSKDLDHHCSKVLELSYYHLPCHLRACLPYLVVFKKSNEMLEFVLELISMYCSCNRIVIVIILYYKYKSCG</sequence>
<keyword evidence="2" id="KW-0472">Membrane</keyword>
<dbReference type="Gene3D" id="1.10.8.430">
    <property type="entry name" value="Helical domain of apoptotic protease-activating factors"/>
    <property type="match status" value="1"/>
</dbReference>
<evidence type="ECO:0000256" key="2">
    <source>
        <dbReference type="SAM" id="Phobius"/>
    </source>
</evidence>
<dbReference type="PANTHER" id="PTHR23155">
    <property type="entry name" value="DISEASE RESISTANCE PROTEIN RP"/>
    <property type="match status" value="1"/>
</dbReference>
<feature type="transmembrane region" description="Helical" evidence="2">
    <location>
        <begin position="115"/>
        <end position="137"/>
    </location>
</feature>
<organism evidence="3 4">
    <name type="scientific">Solanum pinnatisectum</name>
    <name type="common">tansyleaf nightshade</name>
    <dbReference type="NCBI Taxonomy" id="50273"/>
    <lineage>
        <taxon>Eukaryota</taxon>
        <taxon>Viridiplantae</taxon>
        <taxon>Streptophyta</taxon>
        <taxon>Embryophyta</taxon>
        <taxon>Tracheophyta</taxon>
        <taxon>Spermatophyta</taxon>
        <taxon>Magnoliopsida</taxon>
        <taxon>eudicotyledons</taxon>
        <taxon>Gunneridae</taxon>
        <taxon>Pentapetalae</taxon>
        <taxon>asterids</taxon>
        <taxon>lamiids</taxon>
        <taxon>Solanales</taxon>
        <taxon>Solanaceae</taxon>
        <taxon>Solanoideae</taxon>
        <taxon>Solaneae</taxon>
        <taxon>Solanum</taxon>
    </lineage>
</organism>
<name>A0AAV9LBX1_9SOLN</name>
<dbReference type="Proteomes" id="UP001311915">
    <property type="component" value="Unassembled WGS sequence"/>
</dbReference>
<comment type="caution">
    <text evidence="3">The sequence shown here is derived from an EMBL/GenBank/DDBJ whole genome shotgun (WGS) entry which is preliminary data.</text>
</comment>
<dbReference type="GO" id="GO:0043531">
    <property type="term" value="F:ADP binding"/>
    <property type="evidence" value="ECO:0007669"/>
    <property type="project" value="InterPro"/>
</dbReference>
<keyword evidence="4" id="KW-1185">Reference proteome</keyword>
<evidence type="ECO:0000313" key="3">
    <source>
        <dbReference type="EMBL" id="KAK4721872.1"/>
    </source>
</evidence>
<dbReference type="InterPro" id="IPR044974">
    <property type="entry name" value="Disease_R_plants"/>
</dbReference>
<gene>
    <name evidence="3" type="ORF">R3W88_012105</name>
</gene>
<dbReference type="PANTHER" id="PTHR23155:SF1152">
    <property type="entry name" value="AAA+ ATPASE DOMAIN-CONTAINING PROTEIN"/>
    <property type="match status" value="1"/>
</dbReference>
<protein>
    <recommendedName>
        <fullName evidence="5">NB-ARC domain-containing protein</fullName>
    </recommendedName>
</protein>
<dbReference type="SUPFAM" id="SSF52540">
    <property type="entry name" value="P-loop containing nucleoside triphosphate hydrolases"/>
    <property type="match status" value="1"/>
</dbReference>
<dbReference type="InterPro" id="IPR042197">
    <property type="entry name" value="Apaf_helical"/>
</dbReference>
<dbReference type="AlphaFoldDB" id="A0AAV9LBX1"/>
<dbReference type="InterPro" id="IPR027417">
    <property type="entry name" value="P-loop_NTPase"/>
</dbReference>
<reference evidence="3 4" key="1">
    <citation type="submission" date="2023-10" db="EMBL/GenBank/DDBJ databases">
        <title>Genome-Wide Identification Analysis in wild type Solanum Pinnatisectum Reveals Some Genes Defensing Phytophthora Infestans.</title>
        <authorList>
            <person name="Sun C."/>
        </authorList>
    </citation>
    <scope>NUCLEOTIDE SEQUENCE [LARGE SCALE GENOMIC DNA]</scope>
    <source>
        <strain evidence="3">LQN</strain>
        <tissue evidence="3">Leaf</tissue>
    </source>
</reference>
<evidence type="ECO:0000313" key="4">
    <source>
        <dbReference type="Proteomes" id="UP001311915"/>
    </source>
</evidence>
<dbReference type="GO" id="GO:0016020">
    <property type="term" value="C:membrane"/>
    <property type="evidence" value="ECO:0007669"/>
    <property type="project" value="UniProtKB-SubCell"/>
</dbReference>
<keyword evidence="2" id="KW-1133">Transmembrane helix</keyword>
<keyword evidence="1" id="KW-0433">Leucine-rich repeat</keyword>
<keyword evidence="2" id="KW-0812">Transmembrane</keyword>
<dbReference type="GO" id="GO:0005737">
    <property type="term" value="C:cytoplasm"/>
    <property type="evidence" value="ECO:0007669"/>
    <property type="project" value="UniProtKB-SubCell"/>
</dbReference>